<evidence type="ECO:0000256" key="1">
    <source>
        <dbReference type="SAM" id="Coils"/>
    </source>
</evidence>
<proteinExistence type="predicted"/>
<keyword evidence="1" id="KW-0175">Coiled coil</keyword>
<dbReference type="CDD" id="cd21931">
    <property type="entry name" value="TD_EMAP-like"/>
    <property type="match status" value="1"/>
</dbReference>
<name>A0A553P3J5_TIGCA</name>
<feature type="region of interest" description="Disordered" evidence="2">
    <location>
        <begin position="61"/>
        <end position="200"/>
    </location>
</feature>
<dbReference type="OMA" id="TAWHEML"/>
<feature type="coiled-coil region" evidence="1">
    <location>
        <begin position="6"/>
        <end position="33"/>
    </location>
</feature>
<feature type="compositionally biased region" description="Low complexity" evidence="2">
    <location>
        <begin position="166"/>
        <end position="178"/>
    </location>
</feature>
<evidence type="ECO:0000256" key="2">
    <source>
        <dbReference type="SAM" id="MobiDB-lite"/>
    </source>
</evidence>
<dbReference type="InterPro" id="IPR049813">
    <property type="entry name" value="Elp-1-like_TD"/>
</dbReference>
<dbReference type="AlphaFoldDB" id="A0A553P3J5"/>
<dbReference type="STRING" id="6832.A0A553P3J5"/>
<evidence type="ECO:0000313" key="4">
    <source>
        <dbReference type="Proteomes" id="UP000318571"/>
    </source>
</evidence>
<protein>
    <submittedName>
        <fullName evidence="3">Uncharacterized protein</fullName>
    </submittedName>
</protein>
<reference evidence="3 4" key="1">
    <citation type="journal article" date="2018" name="Nat. Ecol. Evol.">
        <title>Genomic signatures of mitonuclear coevolution across populations of Tigriopus californicus.</title>
        <authorList>
            <person name="Barreto F.S."/>
            <person name="Watson E.T."/>
            <person name="Lima T.G."/>
            <person name="Willett C.S."/>
            <person name="Edmands S."/>
            <person name="Li W."/>
            <person name="Burton R.S."/>
        </authorList>
    </citation>
    <scope>NUCLEOTIDE SEQUENCE [LARGE SCALE GENOMIC DNA]</scope>
    <source>
        <strain evidence="3 4">San Diego</strain>
    </source>
</reference>
<gene>
    <name evidence="3" type="ORF">TCAL_17123</name>
</gene>
<accession>A0A553P3J5</accession>
<evidence type="ECO:0000313" key="3">
    <source>
        <dbReference type="EMBL" id="TRY72265.1"/>
    </source>
</evidence>
<dbReference type="EMBL" id="VCGU01000008">
    <property type="protein sequence ID" value="TRY72265.1"/>
    <property type="molecule type" value="Genomic_DNA"/>
</dbReference>
<organism evidence="3 4">
    <name type="scientific">Tigriopus californicus</name>
    <name type="common">Marine copepod</name>
    <dbReference type="NCBI Taxonomy" id="6832"/>
    <lineage>
        <taxon>Eukaryota</taxon>
        <taxon>Metazoa</taxon>
        <taxon>Ecdysozoa</taxon>
        <taxon>Arthropoda</taxon>
        <taxon>Crustacea</taxon>
        <taxon>Multicrustacea</taxon>
        <taxon>Hexanauplia</taxon>
        <taxon>Copepoda</taxon>
        <taxon>Harpacticoida</taxon>
        <taxon>Harpacticidae</taxon>
        <taxon>Tigriopus</taxon>
    </lineage>
</organism>
<keyword evidence="4" id="KW-1185">Reference proteome</keyword>
<dbReference type="Proteomes" id="UP000318571">
    <property type="component" value="Chromosome 7"/>
</dbReference>
<feature type="compositionally biased region" description="Polar residues" evidence="2">
    <location>
        <begin position="84"/>
        <end position="109"/>
    </location>
</feature>
<comment type="caution">
    <text evidence="3">The sequence shown here is derived from an EMBL/GenBank/DDBJ whole genome shotgun (WGS) entry which is preliminary data.</text>
</comment>
<sequence>MVENENETLRDRVSDLEKRVHDQNDEITCLRATLADALRRINTLEAGKEHVQINHREVRLRRDPAEHGGSRIGTPGGRRPISASYHSSNHDTVGSRRPSNTIYQSTGSLHSDGLSSNSMSPAPSPSPTHRHHAHRSSTAPLRTPLHGQMMGPPVTPQQSQPPHRPLSGSMSNLSLSGSKKWGSNHDFRDQSPGPNTPIARRLHAGSLHSLRSPLGSQQSLVDRNFRHG</sequence>